<dbReference type="GO" id="GO:0016462">
    <property type="term" value="F:pyrophosphatase activity"/>
    <property type="evidence" value="ECO:0007669"/>
    <property type="project" value="TreeGrafter"/>
</dbReference>
<keyword evidence="4" id="KW-1185">Reference proteome</keyword>
<feature type="domain" description="Ppx/GppA phosphatase C-terminal" evidence="2">
    <location>
        <begin position="315"/>
        <end position="450"/>
    </location>
</feature>
<dbReference type="SUPFAM" id="SSF53067">
    <property type="entry name" value="Actin-like ATPase domain"/>
    <property type="match status" value="2"/>
</dbReference>
<reference evidence="3 4" key="1">
    <citation type="submission" date="2019-03" db="EMBL/GenBank/DDBJ databases">
        <title>Genomic Encyclopedia of Type Strains, Phase IV (KMG-IV): sequencing the most valuable type-strain genomes for metagenomic binning, comparative biology and taxonomic classification.</title>
        <authorList>
            <person name="Goeker M."/>
        </authorList>
    </citation>
    <scope>NUCLEOTIDE SEQUENCE [LARGE SCALE GENOMIC DNA]</scope>
    <source>
        <strain evidence="3 4">DSM 24984</strain>
    </source>
</reference>
<organism evidence="3 4">
    <name type="scientific">Seleniivibrio woodruffii</name>
    <dbReference type="NCBI Taxonomy" id="1078050"/>
    <lineage>
        <taxon>Bacteria</taxon>
        <taxon>Pseudomonadati</taxon>
        <taxon>Deferribacterota</taxon>
        <taxon>Deferribacteres</taxon>
        <taxon>Deferribacterales</taxon>
        <taxon>Geovibrionaceae</taxon>
        <taxon>Seleniivibrio</taxon>
    </lineage>
</organism>
<dbReference type="AlphaFoldDB" id="A0A4R1KAX4"/>
<dbReference type="CDD" id="cd00077">
    <property type="entry name" value="HDc"/>
    <property type="match status" value="1"/>
</dbReference>
<dbReference type="CDD" id="cd24006">
    <property type="entry name" value="ASKHA_NBD_PPX_GppA"/>
    <property type="match status" value="1"/>
</dbReference>
<dbReference type="PANTHER" id="PTHR30005">
    <property type="entry name" value="EXOPOLYPHOSPHATASE"/>
    <property type="match status" value="1"/>
</dbReference>
<dbReference type="Pfam" id="PF21447">
    <property type="entry name" value="Ppx-GppA_III"/>
    <property type="match status" value="1"/>
</dbReference>
<dbReference type="EMBL" id="SMGG01000003">
    <property type="protein sequence ID" value="TCK61626.1"/>
    <property type="molecule type" value="Genomic_DNA"/>
</dbReference>
<accession>A0A4R1KAX4</accession>
<evidence type="ECO:0000259" key="2">
    <source>
        <dbReference type="Pfam" id="PF21447"/>
    </source>
</evidence>
<evidence type="ECO:0000259" key="1">
    <source>
        <dbReference type="Pfam" id="PF02541"/>
    </source>
</evidence>
<protein>
    <submittedName>
        <fullName evidence="3">Exopolyphosphatase/guanosine-5'-triphosphate, 3'-diphosphate pyrophosphatase</fullName>
    </submittedName>
</protein>
<name>A0A4R1KAX4_9BACT</name>
<dbReference type="InterPro" id="IPR003695">
    <property type="entry name" value="Ppx_GppA_N"/>
</dbReference>
<dbReference type="Gene3D" id="3.30.420.40">
    <property type="match status" value="1"/>
</dbReference>
<dbReference type="InterPro" id="IPR048950">
    <property type="entry name" value="Ppx_GppA_C"/>
</dbReference>
<dbReference type="PANTHER" id="PTHR30005:SF0">
    <property type="entry name" value="RETROGRADE REGULATION PROTEIN 2"/>
    <property type="match status" value="1"/>
</dbReference>
<dbReference type="SUPFAM" id="SSF109604">
    <property type="entry name" value="HD-domain/PDEase-like"/>
    <property type="match status" value="1"/>
</dbReference>
<dbReference type="OrthoDB" id="9814545at2"/>
<dbReference type="Pfam" id="PF02541">
    <property type="entry name" value="Ppx-GppA"/>
    <property type="match status" value="1"/>
</dbReference>
<dbReference type="Gene3D" id="1.10.3210.10">
    <property type="entry name" value="Hypothetical protein af1432"/>
    <property type="match status" value="1"/>
</dbReference>
<dbReference type="Gene3D" id="3.30.420.150">
    <property type="entry name" value="Exopolyphosphatase. Domain 2"/>
    <property type="match status" value="1"/>
</dbReference>
<proteinExistence type="predicted"/>
<evidence type="ECO:0000313" key="3">
    <source>
        <dbReference type="EMBL" id="TCK61626.1"/>
    </source>
</evidence>
<dbReference type="InterPro" id="IPR043129">
    <property type="entry name" value="ATPase_NBD"/>
</dbReference>
<dbReference type="Proteomes" id="UP000294614">
    <property type="component" value="Unassembled WGS sequence"/>
</dbReference>
<dbReference type="InterPro" id="IPR050273">
    <property type="entry name" value="GppA/Ppx_hydrolase"/>
</dbReference>
<dbReference type="RefSeq" id="WP_132871064.1">
    <property type="nucleotide sequence ID" value="NZ_JAJUHT010000003.1"/>
</dbReference>
<feature type="domain" description="Ppx/GppA phosphatase N-terminal" evidence="1">
    <location>
        <begin position="33"/>
        <end position="290"/>
    </location>
</feature>
<evidence type="ECO:0000313" key="4">
    <source>
        <dbReference type="Proteomes" id="UP000294614"/>
    </source>
</evidence>
<gene>
    <name evidence="3" type="ORF">C8D98_0128</name>
</gene>
<comment type="caution">
    <text evidence="3">The sequence shown here is derived from an EMBL/GenBank/DDBJ whole genome shotgun (WGS) entry which is preliminary data.</text>
</comment>
<sequence length="505" mass="58267">MKNGIFAAINIGASAFRMHISEYVNGEERTLEYLIKPFRLGRDTFTKGYISLESVYAATDILKKFRIKMDEYGIKKNYVAVCTSGVREAGNRAFFINHVKQETGIELEVIQPADEIYIKFVSVKNDIEDFDDYEKAGVLLANISSGNIAMAILKDEQNMYSGALPYGALRLRRIFGDIPARIRYKAYEQYVEKMCYSMKSGLPAGCKLKYFVSAGSSLNVLLNIFKPKKNMLTRKQLEELYDRVKQLPRDTIQSVMKIRKDEAGLLVPTLVTYLKLMDFVGTDYVRFSGMTFPHMLSLYHTNTVRDRGFFNRVRNTIYALGERFNMDQRHAETTTRFAMKLFDELKPLHSLGRQEKFLLEAAAMLSDIGYYIDAVKHNKHSYYLVQSLEIPGLPRERVKLVSYLVLMHNGDVEKWFEQKYHYFSIEKQLLIKKLVSMLRIADSLDASHMNLIQDFDVDIQTGKVVIKAKCKSLAFLEKHAFGEKSRIFTDTFGIPIELETRILYE</sequence>
<dbReference type="InterPro" id="IPR003607">
    <property type="entry name" value="HD/PDEase_dom"/>
</dbReference>